<evidence type="ECO:0000313" key="2">
    <source>
        <dbReference type="Proteomes" id="UP001607302"/>
    </source>
</evidence>
<name>A0ABD2BTC1_VESSQ</name>
<evidence type="ECO:0000313" key="1">
    <source>
        <dbReference type="EMBL" id="KAL2736006.1"/>
    </source>
</evidence>
<proteinExistence type="predicted"/>
<comment type="caution">
    <text evidence="1">The sequence shown here is derived from an EMBL/GenBank/DDBJ whole genome shotgun (WGS) entry which is preliminary data.</text>
</comment>
<gene>
    <name evidence="1" type="ORF">V1478_002690</name>
</gene>
<dbReference type="AlphaFoldDB" id="A0ABD2BTC1"/>
<organism evidence="1 2">
    <name type="scientific">Vespula squamosa</name>
    <name type="common">Southern yellow jacket</name>
    <name type="synonym">Wasp</name>
    <dbReference type="NCBI Taxonomy" id="30214"/>
    <lineage>
        <taxon>Eukaryota</taxon>
        <taxon>Metazoa</taxon>
        <taxon>Ecdysozoa</taxon>
        <taxon>Arthropoda</taxon>
        <taxon>Hexapoda</taxon>
        <taxon>Insecta</taxon>
        <taxon>Pterygota</taxon>
        <taxon>Neoptera</taxon>
        <taxon>Endopterygota</taxon>
        <taxon>Hymenoptera</taxon>
        <taxon>Apocrita</taxon>
        <taxon>Aculeata</taxon>
        <taxon>Vespoidea</taxon>
        <taxon>Vespidae</taxon>
        <taxon>Vespinae</taxon>
        <taxon>Vespula</taxon>
    </lineage>
</organism>
<protein>
    <submittedName>
        <fullName evidence="1">Uncharacterized protein</fullName>
    </submittedName>
</protein>
<dbReference type="EMBL" id="JAUDFV010000056">
    <property type="protein sequence ID" value="KAL2736006.1"/>
    <property type="molecule type" value="Genomic_DNA"/>
</dbReference>
<keyword evidence="2" id="KW-1185">Reference proteome</keyword>
<reference evidence="1 2" key="1">
    <citation type="journal article" date="2024" name="Ann. Entomol. Soc. Am.">
        <title>Genomic analyses of the southern and eastern yellowjacket wasps (Hymenoptera: Vespidae) reveal evolutionary signatures of social life.</title>
        <authorList>
            <person name="Catto M.A."/>
            <person name="Caine P.B."/>
            <person name="Orr S.E."/>
            <person name="Hunt B.G."/>
            <person name="Goodisman M.A.D."/>
        </authorList>
    </citation>
    <scope>NUCLEOTIDE SEQUENCE [LARGE SCALE GENOMIC DNA]</scope>
    <source>
        <strain evidence="1">233</strain>
        <tissue evidence="1">Head and thorax</tissue>
    </source>
</reference>
<dbReference type="Proteomes" id="UP001607302">
    <property type="component" value="Unassembled WGS sequence"/>
</dbReference>
<sequence length="162" mass="17812">MTHVPTNPDNNASVYTLSLTIPTTHGNMLSTILLGNTKAEHPSAADPCSCCDNTGRPRSYLSIGGHAARDADTIWGFTPEACDNITAMCRIYVPCVKHCSGECSCLPRRATMYYSSRLPPFHSARRLRKPDYSRGNASEVPAVYGWKARENPLKSRNLPKNV</sequence>
<accession>A0ABD2BTC1</accession>